<proteinExistence type="predicted"/>
<feature type="compositionally biased region" description="Gly residues" evidence="5">
    <location>
        <begin position="363"/>
        <end position="372"/>
    </location>
</feature>
<feature type="transmembrane region" description="Helical" evidence="6">
    <location>
        <begin position="210"/>
        <end position="226"/>
    </location>
</feature>
<comment type="subcellular location">
    <subcellularLocation>
        <location evidence="1">Membrane</location>
        <topology evidence="1">Multi-pass membrane protein</topology>
    </subcellularLocation>
</comment>
<evidence type="ECO:0000256" key="3">
    <source>
        <dbReference type="ARBA" id="ARBA00022989"/>
    </source>
</evidence>
<feature type="compositionally biased region" description="Basic and acidic residues" evidence="5">
    <location>
        <begin position="708"/>
        <end position="717"/>
    </location>
</feature>
<evidence type="ECO:0000256" key="5">
    <source>
        <dbReference type="SAM" id="MobiDB-lite"/>
    </source>
</evidence>
<feature type="transmembrane region" description="Helical" evidence="6">
    <location>
        <begin position="171"/>
        <end position="190"/>
    </location>
</feature>
<feature type="compositionally biased region" description="Low complexity" evidence="5">
    <location>
        <begin position="655"/>
        <end position="667"/>
    </location>
</feature>
<feature type="region of interest" description="Disordered" evidence="5">
    <location>
        <begin position="576"/>
        <end position="605"/>
    </location>
</feature>
<dbReference type="AlphaFoldDB" id="A0A0G4IFU1"/>
<name>A0A0G4IFU1_9ALVE</name>
<dbReference type="SUPFAM" id="SSF103481">
    <property type="entry name" value="Multidrug resistance efflux transporter EmrE"/>
    <property type="match status" value="1"/>
</dbReference>
<feature type="region of interest" description="Disordered" evidence="5">
    <location>
        <begin position="788"/>
        <end position="830"/>
    </location>
</feature>
<dbReference type="PANTHER" id="PTHR23051">
    <property type="entry name" value="SOLUTE CARRIER FAMILY 35, MEMBER F5"/>
    <property type="match status" value="1"/>
</dbReference>
<feature type="transmembrane region" description="Helical" evidence="6">
    <location>
        <begin position="145"/>
        <end position="165"/>
    </location>
</feature>
<feature type="compositionally biased region" description="Basic and acidic residues" evidence="5">
    <location>
        <begin position="624"/>
        <end position="651"/>
    </location>
</feature>
<dbReference type="PANTHER" id="PTHR23051:SF0">
    <property type="entry name" value="SOLUTE CARRIER FAMILY 35 MEMBER F5"/>
    <property type="match status" value="1"/>
</dbReference>
<dbReference type="EMBL" id="CDMZ01005941">
    <property type="protein sequence ID" value="CEM56089.1"/>
    <property type="molecule type" value="Genomic_DNA"/>
</dbReference>
<feature type="transmembrane region" description="Helical" evidence="6">
    <location>
        <begin position="274"/>
        <end position="293"/>
    </location>
</feature>
<sequence length="995" mass="105136">MKLECGALSRKVLGVFLLLLVNFLWVGSAILVQFLYSDKVKFEKPFFVTILSTALSVVMFTPALIRLVRVKTMKPRSAERSYTIGGTDLETPGEREREGGLYDPYEVQETGWEQFSSMMKLAVPLGACWFGAQLTYNLSLEHTGVATNTVLSSTSVFWTYALSLMVALEKFSFWTFGAIVTSFVGVSLIASHRAKTTSSAGVENSAGGELLAVLSAVCYALFTVLLKKKSPGGSAEGDSGGDLDMAFFFGCVGLLVLLAAVPVLFLVDRLGIESFAWPSGTVFGMLLVNGLFGAVLSDWIWSLTILLLSPTVATVGISLTIPLSLAADALFLKEHRFSVWYLVGSVMVFAGVVVASSLVNTGTGGGSGGGQGVRQSSLDSGVEGDVTDSRRDPSSGRKAPAAGRTRSSRSPPLASDCEAPPETTENAALLSASLTGGGAGVGGSGAASEFRKCSRVPLLSSPAAGESSTSFFSSRAESPSQSDDTPRGARMSESGGSEIWGSAIESEEGESETSCLLEWGEGDGRVEGDGEGRCVLEKSNGSEKGWKSRSKTSPSITSSFSCGFDSSSVLLSRCLRRRPPMPLSGFPTQRQREREGRDPAQQARYRCCRRRTSHSSNLFAAAATEERQDLSEVERVEQTQRRVQGRLHDEGGSGSFSPPSTAPPSSLHSRRPSFGSALAATASESSPLSNSSASMVVANTLGGPCCDIRGDRKDGKGDLIFSPPPSLSCWVDEEESEGDAEPLLLTGQQGDSTGKGEKSRTKGRGGTLPGQRRRDEFADIFYLPALDSDCQLDEETDGDPREGERKVSKKTVHRHMDSNDDLDTVGDDEMEVKAPHWENLLKPLGPNIAHEEALEGHEEVEKAGEGEGGAAGDGGPGPAVLGFRLAEREGEGEGEGQGKDVRDGASPPSQLSSAASPLGPSCGGDVSGRFASGSRHAEEEEGGQVEEMHEVLEEDSAHEEGHGHTQASIEGKREKGPTGNSRENLDGAEAGRAAA</sequence>
<gene>
    <name evidence="7" type="ORF">Cvel_14083</name>
</gene>
<feature type="transmembrane region" description="Helical" evidence="6">
    <location>
        <begin position="339"/>
        <end position="359"/>
    </location>
</feature>
<feature type="transmembrane region" description="Helical" evidence="6">
    <location>
        <begin position="246"/>
        <end position="267"/>
    </location>
</feature>
<dbReference type="CDD" id="cd06174">
    <property type="entry name" value="MFS"/>
    <property type="match status" value="1"/>
</dbReference>
<feature type="transmembrane region" description="Helical" evidence="6">
    <location>
        <begin position="46"/>
        <end position="68"/>
    </location>
</feature>
<feature type="compositionally biased region" description="Low complexity" evidence="5">
    <location>
        <begin position="904"/>
        <end position="920"/>
    </location>
</feature>
<dbReference type="VEuPathDB" id="CryptoDB:Cvel_14083"/>
<feature type="transmembrane region" description="Helical" evidence="6">
    <location>
        <begin position="299"/>
        <end position="327"/>
    </location>
</feature>
<organism evidence="7">
    <name type="scientific">Chromera velia CCMP2878</name>
    <dbReference type="NCBI Taxonomy" id="1169474"/>
    <lineage>
        <taxon>Eukaryota</taxon>
        <taxon>Sar</taxon>
        <taxon>Alveolata</taxon>
        <taxon>Colpodellida</taxon>
        <taxon>Chromeraceae</taxon>
        <taxon>Chromera</taxon>
    </lineage>
</organism>
<feature type="region of interest" description="Disordered" evidence="5">
    <location>
        <begin position="704"/>
        <end position="775"/>
    </location>
</feature>
<feature type="compositionally biased region" description="Basic and acidic residues" evidence="5">
    <location>
        <begin position="885"/>
        <end position="903"/>
    </location>
</feature>
<dbReference type="InterPro" id="IPR037185">
    <property type="entry name" value="EmrE-like"/>
</dbReference>
<feature type="region of interest" description="Disordered" evidence="5">
    <location>
        <begin position="520"/>
        <end position="559"/>
    </location>
</feature>
<feature type="compositionally biased region" description="Acidic residues" evidence="5">
    <location>
        <begin position="819"/>
        <end position="830"/>
    </location>
</feature>
<feature type="transmembrane region" description="Helical" evidence="6">
    <location>
        <begin position="12"/>
        <end position="34"/>
    </location>
</feature>
<feature type="compositionally biased region" description="Gly residues" evidence="5">
    <location>
        <begin position="866"/>
        <end position="877"/>
    </location>
</feature>
<protein>
    <recommendedName>
        <fullName evidence="8">EamA domain-containing protein</fullName>
    </recommendedName>
</protein>
<evidence type="ECO:0008006" key="8">
    <source>
        <dbReference type="Google" id="ProtNLM"/>
    </source>
</evidence>
<reference evidence="7" key="1">
    <citation type="submission" date="2014-11" db="EMBL/GenBank/DDBJ databases">
        <authorList>
            <person name="Otto D Thomas"/>
            <person name="Naeem Raeece"/>
        </authorList>
    </citation>
    <scope>NUCLEOTIDE SEQUENCE</scope>
</reference>
<feature type="region of interest" description="Disordered" evidence="5">
    <location>
        <begin position="363"/>
        <end position="423"/>
    </location>
</feature>
<evidence type="ECO:0000256" key="1">
    <source>
        <dbReference type="ARBA" id="ARBA00004141"/>
    </source>
</evidence>
<feature type="compositionally biased region" description="Low complexity" evidence="5">
    <location>
        <begin position="680"/>
        <end position="692"/>
    </location>
</feature>
<evidence type="ECO:0000256" key="2">
    <source>
        <dbReference type="ARBA" id="ARBA00022692"/>
    </source>
</evidence>
<feature type="region of interest" description="Disordered" evidence="5">
    <location>
        <begin position="842"/>
        <end position="995"/>
    </location>
</feature>
<dbReference type="GO" id="GO:0016020">
    <property type="term" value="C:membrane"/>
    <property type="evidence" value="ECO:0007669"/>
    <property type="project" value="UniProtKB-SubCell"/>
</dbReference>
<evidence type="ECO:0000256" key="4">
    <source>
        <dbReference type="ARBA" id="ARBA00023136"/>
    </source>
</evidence>
<keyword evidence="2 6" id="KW-0812">Transmembrane</keyword>
<feature type="region of interest" description="Disordered" evidence="5">
    <location>
        <begin position="619"/>
        <end position="692"/>
    </location>
</feature>
<feature type="compositionally biased region" description="Basic and acidic residues" evidence="5">
    <location>
        <begin position="522"/>
        <end position="546"/>
    </location>
</feature>
<keyword evidence="3 6" id="KW-1133">Transmembrane helix</keyword>
<keyword evidence="4 6" id="KW-0472">Membrane</keyword>
<evidence type="ECO:0000256" key="6">
    <source>
        <dbReference type="SAM" id="Phobius"/>
    </source>
</evidence>
<feature type="compositionally biased region" description="Acidic residues" evidence="5">
    <location>
        <begin position="731"/>
        <end position="740"/>
    </location>
</feature>
<accession>A0A0G4IFU1</accession>
<evidence type="ECO:0000313" key="7">
    <source>
        <dbReference type="EMBL" id="CEM56089.1"/>
    </source>
</evidence>
<feature type="compositionally biased region" description="Basic and acidic residues" evidence="5">
    <location>
        <begin position="849"/>
        <end position="865"/>
    </location>
</feature>
<feature type="compositionally biased region" description="Low complexity" evidence="5">
    <location>
        <begin position="467"/>
        <end position="482"/>
    </location>
</feature>
<feature type="region of interest" description="Disordered" evidence="5">
    <location>
        <begin position="461"/>
        <end position="496"/>
    </location>
</feature>